<evidence type="ECO:0000313" key="1">
    <source>
        <dbReference type="EMBL" id="MES5149650.1"/>
    </source>
</evidence>
<organism evidence="2 3">
    <name type="scientific">Lactobacillus crispatus</name>
    <dbReference type="NCBI Taxonomy" id="47770"/>
    <lineage>
        <taxon>Bacteria</taxon>
        <taxon>Bacillati</taxon>
        <taxon>Bacillota</taxon>
        <taxon>Bacilli</taxon>
        <taxon>Lactobacillales</taxon>
        <taxon>Lactobacillaceae</taxon>
        <taxon>Lactobacillus</taxon>
    </lineage>
</organism>
<evidence type="ECO:0000313" key="2">
    <source>
        <dbReference type="EMBL" id="TDN28899.1"/>
    </source>
</evidence>
<keyword evidence="4" id="KW-1185">Reference proteome</keyword>
<proteinExistence type="predicted"/>
<dbReference type="EMBL" id="NKLP01000258">
    <property type="protein sequence ID" value="TDN28899.1"/>
    <property type="molecule type" value="Genomic_DNA"/>
</dbReference>
<gene>
    <name evidence="1" type="ORF">ABVC42_06885</name>
    <name evidence="2" type="ORF">CEE75_12275</name>
</gene>
<name>A0A135YRL4_9LACO</name>
<accession>A0A135YRL4</accession>
<reference evidence="1" key="2">
    <citation type="submission" date="2024-06" db="EMBL/GenBank/DDBJ databases">
        <title>Vaginal Lactobacillus fatty acid response mechanisms reveal a metabolite-targeted strategy for bacterial vaginosis treatment.</title>
        <authorList>
            <person name="Zhu M."/>
            <person name="Blainey P.C."/>
            <person name="Bloom S.M."/>
            <person name="Kwon D.S."/>
        </authorList>
    </citation>
    <scope>NUCLEOTIDE SEQUENCE</scope>
    <source>
        <strain evidence="1">194_F1_1</strain>
    </source>
</reference>
<dbReference type="EMBL" id="JBETVU010000012">
    <property type="protein sequence ID" value="MES5149650.1"/>
    <property type="molecule type" value="Genomic_DNA"/>
</dbReference>
<protein>
    <submittedName>
        <fullName evidence="2">Uncharacterized protein</fullName>
    </submittedName>
</protein>
<dbReference type="Proteomes" id="UP001434419">
    <property type="component" value="Unassembled WGS sequence"/>
</dbReference>
<evidence type="ECO:0000313" key="4">
    <source>
        <dbReference type="Proteomes" id="UP001434419"/>
    </source>
</evidence>
<reference evidence="2 3" key="1">
    <citation type="submission" date="2017-06" db="EMBL/GenBank/DDBJ databases">
        <authorList>
            <person name="Swanenburg J."/>
            <person name="Kort R."/>
        </authorList>
    </citation>
    <scope>NUCLEOTIDE SEQUENCE [LARGE SCALE GENOMIC DNA]</scope>
    <source>
        <strain evidence="2 3">RL05</strain>
    </source>
</reference>
<comment type="caution">
    <text evidence="2">The sequence shown here is derived from an EMBL/GenBank/DDBJ whole genome shotgun (WGS) entry which is preliminary data.</text>
</comment>
<dbReference type="RefSeq" id="WP_005721458.1">
    <property type="nucleotide sequence ID" value="NZ_CP083392.1"/>
</dbReference>
<dbReference type="AlphaFoldDB" id="A0A135YRL4"/>
<sequence>MNPKNEKVAQDLLNEKIDIQEIEDILFSIAFLSMADDLELDGQRLSDKQRLELSSYLAGEALGLMGNSPKVLNSRIYDQDYIAKIGSLVGKTFEDYMNMSGVHDE</sequence>
<evidence type="ECO:0000313" key="3">
    <source>
        <dbReference type="Proteomes" id="UP000295195"/>
    </source>
</evidence>
<dbReference type="Proteomes" id="UP000295195">
    <property type="component" value="Unassembled WGS sequence"/>
</dbReference>